<keyword evidence="2" id="KW-0732">Signal</keyword>
<evidence type="ECO:0000313" key="4">
    <source>
        <dbReference type="Proteomes" id="UP000084051"/>
    </source>
</evidence>
<keyword evidence="5" id="KW-1185">Reference proteome</keyword>
<feature type="region of interest" description="Disordered" evidence="1">
    <location>
        <begin position="20"/>
        <end position="57"/>
    </location>
</feature>
<protein>
    <recommendedName>
        <fullName evidence="7">Secreted protein</fullName>
    </recommendedName>
</protein>
<evidence type="ECO:0000256" key="2">
    <source>
        <dbReference type="SAM" id="SignalP"/>
    </source>
</evidence>
<dbReference type="AlphaFoldDB" id="Q5M9X5"/>
<reference evidence="6" key="1">
    <citation type="submission" date="2004-12" db="EMBL/GenBank/DDBJ databases">
        <authorList>
            <consortium name="NCBI Genome Project"/>
        </authorList>
    </citation>
    <scope>NUCLEOTIDE SEQUENCE</scope>
    <source>
        <tissue evidence="6">Leaf</tissue>
    </source>
</reference>
<reference evidence="3 4" key="2">
    <citation type="journal article" date="2005" name="Mol. Genet. Genomics">
        <title>The complete nucleotide sequence and multipartite organization of the tobacco mitochondrial genome: comparative analysis of mitochondrial genomes in higher plants.</title>
        <authorList>
            <person name="Sugiyama Y."/>
            <person name="Watase Y."/>
            <person name="Nagase M."/>
            <person name="Makita N."/>
            <person name="Yagura S."/>
            <person name="Hirai A."/>
            <person name="Sugiura M."/>
        </authorList>
    </citation>
    <scope>NUCLEOTIDE SEQUENCE</scope>
    <source>
        <strain evidence="4">cv. TN90</strain>
        <tissue evidence="3 6">Leaf</tissue>
    </source>
</reference>
<evidence type="ECO:0000313" key="6">
    <source>
        <dbReference type="RefSeq" id="YP_173438.1"/>
    </source>
</evidence>
<dbReference type="PaxDb" id="4097-Q5M9X5"/>
<dbReference type="EMBL" id="BA000042">
    <property type="protein sequence ID" value="BAD83503.1"/>
    <property type="molecule type" value="Genomic_DNA"/>
</dbReference>
<evidence type="ECO:0000313" key="5">
    <source>
        <dbReference type="Proteomes" id="UP000790787"/>
    </source>
</evidence>
<dbReference type="RefSeq" id="YP_173438.1">
    <property type="nucleotide sequence ID" value="NC_006581.1"/>
</dbReference>
<dbReference type="Proteomes" id="UP000790787">
    <property type="component" value="Mitochondrion MT"/>
</dbReference>
<feature type="chain" id="PRO_5015097953" description="Secreted protein" evidence="2">
    <location>
        <begin position="20"/>
        <end position="111"/>
    </location>
</feature>
<dbReference type="GeneID" id="3205345"/>
<geneLocation type="mitochondrion" evidence="3 6"/>
<reference evidence="6" key="3">
    <citation type="submission" date="2025-04" db="UniProtKB">
        <authorList>
            <consortium name="RefSeq"/>
        </authorList>
    </citation>
    <scope>IDENTIFICATION</scope>
    <source>
        <tissue evidence="6">Leaf</tissue>
    </source>
</reference>
<dbReference type="OrthoDB" id="10505861at2759"/>
<organism evidence="3">
    <name type="scientific">Nicotiana tabacum</name>
    <name type="common">Common tobacco</name>
    <dbReference type="NCBI Taxonomy" id="4097"/>
    <lineage>
        <taxon>Eukaryota</taxon>
        <taxon>Viridiplantae</taxon>
        <taxon>Streptophyta</taxon>
        <taxon>Embryophyta</taxon>
        <taxon>Tracheophyta</taxon>
        <taxon>Spermatophyta</taxon>
        <taxon>Magnoliopsida</taxon>
        <taxon>eudicotyledons</taxon>
        <taxon>Gunneridae</taxon>
        <taxon>Pentapetalae</taxon>
        <taxon>asterids</taxon>
        <taxon>lamiids</taxon>
        <taxon>Solanales</taxon>
        <taxon>Solanaceae</taxon>
        <taxon>Nicotianoideae</taxon>
        <taxon>Nicotianeae</taxon>
        <taxon>Nicotiana</taxon>
    </lineage>
</organism>
<gene>
    <name evidence="3 6" type="primary">orf111b</name>
    <name evidence="6" type="ORF">NitaMp100</name>
</gene>
<keyword evidence="3 6" id="KW-0496">Mitochondrion</keyword>
<evidence type="ECO:0000256" key="1">
    <source>
        <dbReference type="SAM" id="MobiDB-lite"/>
    </source>
</evidence>
<sequence length="111" mass="12380">MNWCLYLSRLLVLAVAVGGGGSTKKHATTQSTGEPLPALRAGGYRQTQRLNQPDPPKLFPLDRMRLPLRDLLVIGPPLLAKKERQVQAIDQKKISFPFFMTEQLNEAVRGL</sequence>
<dbReference type="KEGG" id="nta:3205345"/>
<name>Q5M9X5_TOBAC</name>
<evidence type="ECO:0000313" key="3">
    <source>
        <dbReference type="EMBL" id="BAD83503.1"/>
    </source>
</evidence>
<feature type="signal peptide" evidence="2">
    <location>
        <begin position="1"/>
        <end position="19"/>
    </location>
</feature>
<accession>Q5M9X5</accession>
<evidence type="ECO:0008006" key="7">
    <source>
        <dbReference type="Google" id="ProtNLM"/>
    </source>
</evidence>
<proteinExistence type="predicted"/>